<dbReference type="SUPFAM" id="SSF109854">
    <property type="entry name" value="DinB/YfiT-like putative metalloenzymes"/>
    <property type="match status" value="1"/>
</dbReference>
<dbReference type="HOGENOM" id="CLU_2597859_0_0_2"/>
<evidence type="ECO:0000313" key="2">
    <source>
        <dbReference type="EMBL" id="AFU57662.1"/>
    </source>
</evidence>
<dbReference type="InterPro" id="IPR024775">
    <property type="entry name" value="DinB-like"/>
</dbReference>
<evidence type="ECO:0000259" key="1">
    <source>
        <dbReference type="Pfam" id="PF12867"/>
    </source>
</evidence>
<dbReference type="BioCyc" id="CNIT1237085:G1324-717-MONOMER"/>
<gene>
    <name evidence="2" type="ordered locus">Ngar_c07190</name>
</gene>
<dbReference type="InterPro" id="IPR034660">
    <property type="entry name" value="DinB/YfiT-like"/>
</dbReference>
<accession>K0II51</accession>
<dbReference type="KEGG" id="nga:Ngar_c07190"/>
<evidence type="ECO:0000313" key="3">
    <source>
        <dbReference type="Proteomes" id="UP000008037"/>
    </source>
</evidence>
<protein>
    <recommendedName>
        <fullName evidence="1">DinB-like domain-containing protein</fullName>
    </recommendedName>
</protein>
<keyword evidence="3" id="KW-1185">Reference proteome</keyword>
<dbReference type="Pfam" id="PF12867">
    <property type="entry name" value="DinB_2"/>
    <property type="match status" value="1"/>
</dbReference>
<dbReference type="AlphaFoldDB" id="K0II51"/>
<feature type="domain" description="DinB-like" evidence="1">
    <location>
        <begin position="2"/>
        <end position="71"/>
    </location>
</feature>
<dbReference type="GeneID" id="13795114"/>
<dbReference type="EMBL" id="CP002408">
    <property type="protein sequence ID" value="AFU57662.1"/>
    <property type="molecule type" value="Genomic_DNA"/>
</dbReference>
<dbReference type="InParanoid" id="K0II51"/>
<reference evidence="2 3" key="1">
    <citation type="journal article" date="2012" name="Environ. Microbiol.">
        <title>The genome of the ammonia-oxidizing Candidatus Nitrososphaera gargensis: insights into metabolic versatility and environmental adaptations.</title>
        <authorList>
            <person name="Spang A."/>
            <person name="Poehlein A."/>
            <person name="Offre P."/>
            <person name="Zumbragel S."/>
            <person name="Haider S."/>
            <person name="Rychlik N."/>
            <person name="Nowka B."/>
            <person name="Schmeisser C."/>
            <person name="Lebedeva E.V."/>
            <person name="Rattei T."/>
            <person name="Bohm C."/>
            <person name="Schmid M."/>
            <person name="Galushko A."/>
            <person name="Hatzenpichler R."/>
            <person name="Weinmaier T."/>
            <person name="Daniel R."/>
            <person name="Schleper C."/>
            <person name="Spieck E."/>
            <person name="Streit W."/>
            <person name="Wagner M."/>
        </authorList>
    </citation>
    <scope>NUCLEOTIDE SEQUENCE [LARGE SCALE GENOMIC DNA]</scope>
    <source>
        <strain evidence="3">Ga9.2</strain>
    </source>
</reference>
<sequence length="79" mass="9441">MSIKDTLLHIIWAEDSWINYSIRGLEDLRRPFPFKDYQSWEAIIDYNDKVVAQVNEYLSELAEPELGRKVWRVNNDGIR</sequence>
<organism evidence="2 3">
    <name type="scientific">Nitrososphaera gargensis (strain Ga9.2)</name>
    <dbReference type="NCBI Taxonomy" id="1237085"/>
    <lineage>
        <taxon>Archaea</taxon>
        <taxon>Nitrososphaerota</taxon>
        <taxon>Nitrososphaeria</taxon>
        <taxon>Nitrososphaerales</taxon>
        <taxon>Nitrososphaeraceae</taxon>
        <taxon>Nitrososphaera</taxon>
    </lineage>
</organism>
<dbReference type="Gene3D" id="1.20.120.450">
    <property type="entry name" value="dinb family like domain"/>
    <property type="match status" value="1"/>
</dbReference>
<dbReference type="RefSeq" id="WP_015018208.1">
    <property type="nucleotide sequence ID" value="NC_018719.1"/>
</dbReference>
<proteinExistence type="predicted"/>
<name>K0II51_NITGG</name>
<dbReference type="Proteomes" id="UP000008037">
    <property type="component" value="Chromosome"/>
</dbReference>